<name>A0ABW6IDJ8_9CYAN</name>
<gene>
    <name evidence="1" type="ORF">ACFVKH_07550</name>
</gene>
<evidence type="ECO:0000313" key="2">
    <source>
        <dbReference type="Proteomes" id="UP001600165"/>
    </source>
</evidence>
<reference evidence="1 2" key="1">
    <citation type="submission" date="2024-10" db="EMBL/GenBank/DDBJ databases">
        <authorList>
            <person name="Ratan Roy A."/>
            <person name="Morales Sandoval P.H."/>
            <person name="De Los Santos Villalobos S."/>
            <person name="Chakraborty S."/>
            <person name="Mukherjee J."/>
        </authorList>
    </citation>
    <scope>NUCLEOTIDE SEQUENCE [LARGE SCALE GENOMIC DNA]</scope>
    <source>
        <strain evidence="1 2">S1</strain>
    </source>
</reference>
<proteinExistence type="predicted"/>
<sequence length="106" mass="11360">MTAMPSDEAIIWQCEAAGAERSYQVETLDMAAAAFAVKIFGDATYETLVETVQVQPATAAAGVWVGYTATGQVLTVRPLASNLEFAVEETPYGRALGRCIRHTAFN</sequence>
<comment type="caution">
    <text evidence="1">The sequence shown here is derived from an EMBL/GenBank/DDBJ whole genome shotgun (WGS) entry which is preliminary data.</text>
</comment>
<dbReference type="EMBL" id="JBHZOL010000053">
    <property type="protein sequence ID" value="MFE4106124.1"/>
    <property type="molecule type" value="Genomic_DNA"/>
</dbReference>
<organism evidence="1 2">
    <name type="scientific">Almyronema epifaneia S1</name>
    <dbReference type="NCBI Taxonomy" id="2991925"/>
    <lineage>
        <taxon>Bacteria</taxon>
        <taxon>Bacillati</taxon>
        <taxon>Cyanobacteriota</taxon>
        <taxon>Cyanophyceae</taxon>
        <taxon>Nodosilineales</taxon>
        <taxon>Nodosilineaceae</taxon>
        <taxon>Almyronema</taxon>
        <taxon>Almyronema epifaneia</taxon>
    </lineage>
</organism>
<evidence type="ECO:0000313" key="1">
    <source>
        <dbReference type="EMBL" id="MFE4106124.1"/>
    </source>
</evidence>
<keyword evidence="2" id="KW-1185">Reference proteome</keyword>
<dbReference type="RefSeq" id="WP_377963578.1">
    <property type="nucleotide sequence ID" value="NZ_JBHZOL010000053.1"/>
</dbReference>
<dbReference type="Proteomes" id="UP001600165">
    <property type="component" value="Unassembled WGS sequence"/>
</dbReference>
<protein>
    <submittedName>
        <fullName evidence="1">Uncharacterized protein</fullName>
    </submittedName>
</protein>
<accession>A0ABW6IDJ8</accession>